<dbReference type="InterPro" id="IPR003697">
    <property type="entry name" value="Maf-like"/>
</dbReference>
<dbReference type="CDD" id="cd00555">
    <property type="entry name" value="Maf"/>
    <property type="match status" value="1"/>
</dbReference>
<accession>A0A1M5XH74</accession>
<dbReference type="NCBIfam" id="TIGR00172">
    <property type="entry name" value="maf"/>
    <property type="match status" value="1"/>
</dbReference>
<dbReference type="GO" id="GO:0009117">
    <property type="term" value="P:nucleotide metabolic process"/>
    <property type="evidence" value="ECO:0007669"/>
    <property type="project" value="UniProtKB-KW"/>
</dbReference>
<comment type="subcellular location">
    <subcellularLocation>
        <location evidence="3">Cytoplasm</location>
    </subcellularLocation>
</comment>
<evidence type="ECO:0000256" key="1">
    <source>
        <dbReference type="ARBA" id="ARBA00001968"/>
    </source>
</evidence>
<reference evidence="4 5" key="1">
    <citation type="submission" date="2016-11" db="EMBL/GenBank/DDBJ databases">
        <authorList>
            <person name="Jaros S."/>
            <person name="Januszkiewicz K."/>
            <person name="Wedrychowicz H."/>
        </authorList>
    </citation>
    <scope>NUCLEOTIDE SEQUENCE [LARGE SCALE GENOMIC DNA]</scope>
    <source>
        <strain evidence="4 5">DSM 6191</strain>
    </source>
</reference>
<proteinExistence type="inferred from homology"/>
<feature type="site" description="Important for substrate specificity" evidence="3">
    <location>
        <position position="71"/>
    </location>
</feature>
<comment type="similarity">
    <text evidence="3">Belongs to the Maf family. YhdE subfamily.</text>
</comment>
<dbReference type="PIRSF" id="PIRSF006305">
    <property type="entry name" value="Maf"/>
    <property type="match status" value="1"/>
</dbReference>
<comment type="function">
    <text evidence="3">Nucleoside triphosphate pyrophosphatase that hydrolyzes dTTP and UTP. May have a dual role in cell division arrest and in preventing the incorporation of modified nucleotides into cellular nucleic acids.</text>
</comment>
<keyword evidence="2 3" id="KW-0378">Hydrolase</keyword>
<dbReference type="Pfam" id="PF02545">
    <property type="entry name" value="Maf"/>
    <property type="match status" value="1"/>
</dbReference>
<dbReference type="InterPro" id="IPR029001">
    <property type="entry name" value="ITPase-like_fam"/>
</dbReference>
<dbReference type="Proteomes" id="UP000184241">
    <property type="component" value="Unassembled WGS sequence"/>
</dbReference>
<dbReference type="GO" id="GO:0036221">
    <property type="term" value="F:UTP diphosphatase activity"/>
    <property type="evidence" value="ECO:0007669"/>
    <property type="project" value="RHEA"/>
</dbReference>
<dbReference type="RefSeq" id="WP_073018133.1">
    <property type="nucleotide sequence ID" value="NZ_FQXU01000005.1"/>
</dbReference>
<comment type="caution">
    <text evidence="3">Lacks conserved residue(s) required for the propagation of feature annotation.</text>
</comment>
<dbReference type="HAMAP" id="MF_00528">
    <property type="entry name" value="Maf"/>
    <property type="match status" value="1"/>
</dbReference>
<keyword evidence="3" id="KW-0546">Nucleotide metabolism</keyword>
<evidence type="ECO:0000313" key="4">
    <source>
        <dbReference type="EMBL" id="SHH99171.1"/>
    </source>
</evidence>
<comment type="cofactor">
    <cofactor evidence="1 3">
        <name>a divalent metal cation</name>
        <dbReference type="ChEBI" id="CHEBI:60240"/>
    </cofactor>
</comment>
<sequence>MGFVLASASERRKELLTRLCEEFRVIESFFPEEKVVFNGNLEEYVKELSLGKAKYVADNLDTEDIIIAADTIVAIGDLILGKPKDKDDAYTMLRSLSGKVHNVYTGVTVLDLRSKKIISEAVCTEVKFSHLSDEEILSYVDSGDPLDKAGAYGIQGRGGVFVERIEGCYYNVVGLPLNKLDKMLKSLV</sequence>
<dbReference type="NCBIfam" id="NF000867">
    <property type="entry name" value="PRK00078.1"/>
    <property type="match status" value="1"/>
</dbReference>
<dbReference type="PANTHER" id="PTHR43213">
    <property type="entry name" value="BIFUNCTIONAL DTTP/UTP PYROPHOSPHATASE/METHYLTRANSFERASE PROTEIN-RELATED"/>
    <property type="match status" value="1"/>
</dbReference>
<evidence type="ECO:0000256" key="3">
    <source>
        <dbReference type="HAMAP-Rule" id="MF_00528"/>
    </source>
</evidence>
<feature type="site" description="Important for substrate specificity" evidence="3">
    <location>
        <position position="155"/>
    </location>
</feature>
<name>A0A1M5XH74_9CLOT</name>
<dbReference type="SUPFAM" id="SSF52972">
    <property type="entry name" value="ITPase-like"/>
    <property type="match status" value="1"/>
</dbReference>
<organism evidence="4 5">
    <name type="scientific">Clostridium intestinale DSM 6191</name>
    <dbReference type="NCBI Taxonomy" id="1121320"/>
    <lineage>
        <taxon>Bacteria</taxon>
        <taxon>Bacillati</taxon>
        <taxon>Bacillota</taxon>
        <taxon>Clostridia</taxon>
        <taxon>Eubacteriales</taxon>
        <taxon>Clostridiaceae</taxon>
        <taxon>Clostridium</taxon>
    </lineage>
</organism>
<feature type="site" description="Important for substrate specificity" evidence="3">
    <location>
        <position position="11"/>
    </location>
</feature>
<feature type="active site" description="Proton acceptor" evidence="3">
    <location>
        <position position="70"/>
    </location>
</feature>
<dbReference type="GO" id="GO:0036218">
    <property type="term" value="F:dTTP diphosphatase activity"/>
    <property type="evidence" value="ECO:0007669"/>
    <property type="project" value="RHEA"/>
</dbReference>
<gene>
    <name evidence="4" type="ORF">SAMN02745941_01427</name>
</gene>
<dbReference type="Gene3D" id="3.90.950.10">
    <property type="match status" value="1"/>
</dbReference>
<dbReference type="EMBL" id="FQXU01000005">
    <property type="protein sequence ID" value="SHH99171.1"/>
    <property type="molecule type" value="Genomic_DNA"/>
</dbReference>
<evidence type="ECO:0000256" key="2">
    <source>
        <dbReference type="ARBA" id="ARBA00022801"/>
    </source>
</evidence>
<comment type="catalytic activity">
    <reaction evidence="3">
        <text>dTTP + H2O = dTMP + diphosphate + H(+)</text>
        <dbReference type="Rhea" id="RHEA:28534"/>
        <dbReference type="ChEBI" id="CHEBI:15377"/>
        <dbReference type="ChEBI" id="CHEBI:15378"/>
        <dbReference type="ChEBI" id="CHEBI:33019"/>
        <dbReference type="ChEBI" id="CHEBI:37568"/>
        <dbReference type="ChEBI" id="CHEBI:63528"/>
        <dbReference type="EC" id="3.6.1.9"/>
    </reaction>
</comment>
<evidence type="ECO:0000313" key="5">
    <source>
        <dbReference type="Proteomes" id="UP000184241"/>
    </source>
</evidence>
<dbReference type="EC" id="3.6.1.9" evidence="3"/>
<keyword evidence="3" id="KW-0963">Cytoplasm</keyword>
<dbReference type="AlphaFoldDB" id="A0A1M5XH74"/>
<dbReference type="GO" id="GO:0005737">
    <property type="term" value="C:cytoplasm"/>
    <property type="evidence" value="ECO:0007669"/>
    <property type="project" value="UniProtKB-SubCell"/>
</dbReference>
<protein>
    <recommendedName>
        <fullName evidence="3">dTTP/UTP pyrophosphatase</fullName>
        <shortName evidence="3">dTTPase/UTPase</shortName>
        <ecNumber evidence="3">3.6.1.9</ecNumber>
    </recommendedName>
    <alternativeName>
        <fullName evidence="3">Nucleoside triphosphate pyrophosphatase</fullName>
    </alternativeName>
    <alternativeName>
        <fullName evidence="3">Nucleotide pyrophosphatase</fullName>
        <shortName evidence="3">Nucleotide PPase</shortName>
    </alternativeName>
</protein>
<dbReference type="PANTHER" id="PTHR43213:SF5">
    <property type="entry name" value="BIFUNCTIONAL DTTP_UTP PYROPHOSPHATASE_METHYLTRANSFERASE PROTEIN-RELATED"/>
    <property type="match status" value="1"/>
</dbReference>
<comment type="catalytic activity">
    <reaction evidence="3">
        <text>UTP + H2O = UMP + diphosphate + H(+)</text>
        <dbReference type="Rhea" id="RHEA:29395"/>
        <dbReference type="ChEBI" id="CHEBI:15377"/>
        <dbReference type="ChEBI" id="CHEBI:15378"/>
        <dbReference type="ChEBI" id="CHEBI:33019"/>
        <dbReference type="ChEBI" id="CHEBI:46398"/>
        <dbReference type="ChEBI" id="CHEBI:57865"/>
        <dbReference type="EC" id="3.6.1.9"/>
    </reaction>
</comment>